<feature type="transmembrane region" description="Helical" evidence="8">
    <location>
        <begin position="58"/>
        <end position="78"/>
    </location>
</feature>
<keyword evidence="4 8" id="KW-0812">Transmembrane</keyword>
<evidence type="ECO:0000256" key="9">
    <source>
        <dbReference type="SAM" id="SignalP"/>
    </source>
</evidence>
<evidence type="ECO:0000256" key="8">
    <source>
        <dbReference type="SAM" id="Phobius"/>
    </source>
</evidence>
<organism evidence="10 11">
    <name type="scientific">Protomyces lactucae-debilis</name>
    <dbReference type="NCBI Taxonomy" id="2754530"/>
    <lineage>
        <taxon>Eukaryota</taxon>
        <taxon>Fungi</taxon>
        <taxon>Dikarya</taxon>
        <taxon>Ascomycota</taxon>
        <taxon>Taphrinomycotina</taxon>
        <taxon>Taphrinomycetes</taxon>
        <taxon>Taphrinales</taxon>
        <taxon>Protomycetaceae</taxon>
        <taxon>Protomyces</taxon>
    </lineage>
</organism>
<evidence type="ECO:0000313" key="10">
    <source>
        <dbReference type="EMBL" id="ORY87767.1"/>
    </source>
</evidence>
<keyword evidence="7 8" id="KW-0472">Membrane</keyword>
<dbReference type="GeneID" id="63789030"/>
<evidence type="ECO:0000313" key="11">
    <source>
        <dbReference type="Proteomes" id="UP000193685"/>
    </source>
</evidence>
<dbReference type="OrthoDB" id="17366at2759"/>
<gene>
    <name evidence="10" type="ORF">BCR37DRAFT_6690</name>
</gene>
<evidence type="ECO:0000256" key="3">
    <source>
        <dbReference type="ARBA" id="ARBA00022502"/>
    </source>
</evidence>
<evidence type="ECO:0000256" key="7">
    <source>
        <dbReference type="ARBA" id="ARBA00023136"/>
    </source>
</evidence>
<keyword evidence="9" id="KW-0732">Signal</keyword>
<proteinExistence type="predicted"/>
<comment type="caution">
    <text evidence="10">The sequence shown here is derived from an EMBL/GenBank/DDBJ whole genome shotgun (WGS) entry which is preliminary data.</text>
</comment>
<protein>
    <submittedName>
        <fullName evidence="10">GPI biosynthesis protein family Pig-F-domain-containing protein</fullName>
    </submittedName>
</protein>
<keyword evidence="5" id="KW-0256">Endoplasmic reticulum</keyword>
<dbReference type="EMBL" id="MCFI01000001">
    <property type="protein sequence ID" value="ORY87767.1"/>
    <property type="molecule type" value="Genomic_DNA"/>
</dbReference>
<name>A0A1Y2FW47_PROLT</name>
<feature type="chain" id="PRO_5012576048" evidence="9">
    <location>
        <begin position="18"/>
        <end position="198"/>
    </location>
</feature>
<comment type="subcellular location">
    <subcellularLocation>
        <location evidence="1">Endoplasmic reticulum membrane</location>
        <topology evidence="1">Multi-pass membrane protein</topology>
    </subcellularLocation>
</comment>
<keyword evidence="11" id="KW-1185">Reference proteome</keyword>
<feature type="transmembrane region" description="Helical" evidence="8">
    <location>
        <begin position="134"/>
        <end position="153"/>
    </location>
</feature>
<feature type="transmembrane region" description="Helical" evidence="8">
    <location>
        <begin position="165"/>
        <end position="186"/>
    </location>
</feature>
<comment type="pathway">
    <text evidence="2">Glycolipid biosynthesis; glycosylphosphatidylinositol-anchor biosynthesis.</text>
</comment>
<dbReference type="GO" id="GO:0006506">
    <property type="term" value="P:GPI anchor biosynthetic process"/>
    <property type="evidence" value="ECO:0007669"/>
    <property type="project" value="UniProtKB-UniPathway"/>
</dbReference>
<evidence type="ECO:0000256" key="1">
    <source>
        <dbReference type="ARBA" id="ARBA00004477"/>
    </source>
</evidence>
<feature type="signal peptide" evidence="9">
    <location>
        <begin position="1"/>
        <end position="17"/>
    </location>
</feature>
<dbReference type="Pfam" id="PF06699">
    <property type="entry name" value="PIG-F"/>
    <property type="match status" value="1"/>
</dbReference>
<dbReference type="AlphaFoldDB" id="A0A1Y2FW47"/>
<dbReference type="RefSeq" id="XP_040728262.1">
    <property type="nucleotide sequence ID" value="XM_040872431.1"/>
</dbReference>
<evidence type="ECO:0000256" key="2">
    <source>
        <dbReference type="ARBA" id="ARBA00004687"/>
    </source>
</evidence>
<keyword evidence="3" id="KW-0337">GPI-anchor biosynthesis</keyword>
<accession>A0A1Y2FW47</accession>
<dbReference type="Proteomes" id="UP000193685">
    <property type="component" value="Unassembled WGS sequence"/>
</dbReference>
<dbReference type="UniPathway" id="UPA00196"/>
<dbReference type="STRING" id="56484.A0A1Y2FW47"/>
<dbReference type="InterPro" id="IPR009580">
    <property type="entry name" value="GPI_biosynthesis_protein_Pig-F"/>
</dbReference>
<reference evidence="10 11" key="1">
    <citation type="submission" date="2016-07" db="EMBL/GenBank/DDBJ databases">
        <title>Pervasive Adenine N6-methylation of Active Genes in Fungi.</title>
        <authorList>
            <consortium name="DOE Joint Genome Institute"/>
            <person name="Mondo S.J."/>
            <person name="Dannebaum R.O."/>
            <person name="Kuo R.C."/>
            <person name="Labutti K."/>
            <person name="Haridas S."/>
            <person name="Kuo A."/>
            <person name="Salamov A."/>
            <person name="Ahrendt S.R."/>
            <person name="Lipzen A."/>
            <person name="Sullivan W."/>
            <person name="Andreopoulos W.B."/>
            <person name="Clum A."/>
            <person name="Lindquist E."/>
            <person name="Daum C."/>
            <person name="Ramamoorthy G.K."/>
            <person name="Gryganskyi A."/>
            <person name="Culley D."/>
            <person name="Magnuson J.K."/>
            <person name="James T.Y."/>
            <person name="O'Malley M.A."/>
            <person name="Stajich J.E."/>
            <person name="Spatafora J.W."/>
            <person name="Visel A."/>
            <person name="Grigoriev I.V."/>
        </authorList>
    </citation>
    <scope>NUCLEOTIDE SEQUENCE [LARGE SCALE GENOMIC DNA]</scope>
    <source>
        <strain evidence="10 11">12-1054</strain>
    </source>
</reference>
<keyword evidence="6 8" id="KW-1133">Transmembrane helix</keyword>
<evidence type="ECO:0000256" key="4">
    <source>
        <dbReference type="ARBA" id="ARBA00022692"/>
    </source>
</evidence>
<evidence type="ECO:0000256" key="6">
    <source>
        <dbReference type="ARBA" id="ARBA00022989"/>
    </source>
</evidence>
<dbReference type="GO" id="GO:0005789">
    <property type="term" value="C:endoplasmic reticulum membrane"/>
    <property type="evidence" value="ECO:0007669"/>
    <property type="project" value="UniProtKB-SubCell"/>
</dbReference>
<sequence length="198" mass="21664">MGAYRVTALALLPLALAIGQFPQIIHDAVPTILLHLALVSAVHISMGLQRLRRTSSHFLYDVLLCIPCFYALVVLMGAPFTSQTRATLTLSVSLAILSACSRTSTKTSIWTLIEALGHRKMERGSKVDQKQRAVKIYALALTLGAYLGAIPIPLDWDRDWQQWPITVYTGACLGHAVGCLASLVFVRRSCADSNKDDK</sequence>
<evidence type="ECO:0000256" key="5">
    <source>
        <dbReference type="ARBA" id="ARBA00022824"/>
    </source>
</evidence>